<protein>
    <submittedName>
        <fullName evidence="2">DUF5719 family protein</fullName>
    </submittedName>
</protein>
<dbReference type="AlphaFoldDB" id="A0AA97FJM6"/>
<sequence>MSRATVSTRVVLGALLSAAAVVGVVAADAVPWPAIGGSAPAVDVTPAAAETLLACDGPLLALGRTAEDAAGLSTAADMQTVSGNALGEAPEQTELVIADVDDATAPLVRQLPDGRDPVSAAAAASATVDATDLGGFAASECRSAAMESWIVGGDTSTGSTGILLVANPTDVNAVVSISVYGVDGVTTPAGADAIAIPAGTQVPIPLAGLAGSEAAPAVRVTATGAPVRVTLQSSLVRTLDPGGVDLQAPVTPGEVQIIPGIGVTEEASGSENSASILRLLSTSDTSAIVTVTAEGESGPAREPEQVTLTADQPLSLDLGSLPEGRYSVVVEAEDPVVAAAWQATGFGPGSDYAWYPAAPALDEQTIFAVPDGPGGELGLVNDSDADATVVLARDGEEQSVVVPADGYVSVGLDGTGVYTLDPGGAAVHASVGYLSDTAIAAIPVDRDAAAPRAITVYP</sequence>
<feature type="signal peptide" evidence="1">
    <location>
        <begin position="1"/>
        <end position="26"/>
    </location>
</feature>
<name>A0AA97FJM6_9MICO</name>
<reference evidence="2 3" key="1">
    <citation type="submission" date="2023-02" db="EMBL/GenBank/DDBJ databases">
        <title>Microbacterium betulae sp. nov., isolated from birch wood.</title>
        <authorList>
            <person name="Pasciak M."/>
            <person name="Pawlik K.J."/>
            <person name="Martynowski D."/>
            <person name="Laczmanski L."/>
            <person name="Ciekot J."/>
            <person name="Szponar B."/>
            <person name="Wojcik-Fatla A."/>
            <person name="Mackiewicz B."/>
            <person name="Farian E."/>
            <person name="Cholewa G."/>
            <person name="Cholewa A."/>
            <person name="Dutkiewicz J."/>
        </authorList>
    </citation>
    <scope>NUCLEOTIDE SEQUENCE [LARGE SCALE GENOMIC DNA]</scope>
    <source>
        <strain evidence="2 3">AB</strain>
    </source>
</reference>
<feature type="chain" id="PRO_5041658839" evidence="1">
    <location>
        <begin position="27"/>
        <end position="458"/>
    </location>
</feature>
<proteinExistence type="predicted"/>
<keyword evidence="1" id="KW-0732">Signal</keyword>
<dbReference type="Pfam" id="PF18986">
    <property type="entry name" value="DUF5719"/>
    <property type="match status" value="1"/>
</dbReference>
<dbReference type="KEGG" id="mbet:N8K70_05850"/>
<dbReference type="EMBL" id="CP118157">
    <property type="protein sequence ID" value="WOF24193.1"/>
    <property type="molecule type" value="Genomic_DNA"/>
</dbReference>
<dbReference type="RefSeq" id="WP_317140665.1">
    <property type="nucleotide sequence ID" value="NZ_CP118157.1"/>
</dbReference>
<dbReference type="InterPro" id="IPR043777">
    <property type="entry name" value="DUF5719"/>
</dbReference>
<accession>A0AA97FJM6</accession>
<organism evidence="2 3">
    <name type="scientific">Microbacterium betulae</name>
    <dbReference type="NCBI Taxonomy" id="2981139"/>
    <lineage>
        <taxon>Bacteria</taxon>
        <taxon>Bacillati</taxon>
        <taxon>Actinomycetota</taxon>
        <taxon>Actinomycetes</taxon>
        <taxon>Micrococcales</taxon>
        <taxon>Microbacteriaceae</taxon>
        <taxon>Microbacterium</taxon>
    </lineage>
</organism>
<evidence type="ECO:0000313" key="2">
    <source>
        <dbReference type="EMBL" id="WOF24193.1"/>
    </source>
</evidence>
<evidence type="ECO:0000256" key="1">
    <source>
        <dbReference type="SAM" id="SignalP"/>
    </source>
</evidence>
<dbReference type="Proteomes" id="UP001305498">
    <property type="component" value="Chromosome"/>
</dbReference>
<gene>
    <name evidence="2" type="ORF">N8K70_05850</name>
</gene>
<keyword evidence="3" id="KW-1185">Reference proteome</keyword>
<evidence type="ECO:0000313" key="3">
    <source>
        <dbReference type="Proteomes" id="UP001305498"/>
    </source>
</evidence>